<organism evidence="11 12">
    <name type="scientific">Coniosporium apollinis</name>
    <dbReference type="NCBI Taxonomy" id="61459"/>
    <lineage>
        <taxon>Eukaryota</taxon>
        <taxon>Fungi</taxon>
        <taxon>Dikarya</taxon>
        <taxon>Ascomycota</taxon>
        <taxon>Pezizomycotina</taxon>
        <taxon>Dothideomycetes</taxon>
        <taxon>Dothideomycetes incertae sedis</taxon>
        <taxon>Coniosporium</taxon>
    </lineage>
</organism>
<keyword evidence="12" id="KW-1185">Reference proteome</keyword>
<feature type="region of interest" description="Disordered" evidence="6">
    <location>
        <begin position="540"/>
        <end position="674"/>
    </location>
</feature>
<dbReference type="InterPro" id="IPR045087">
    <property type="entry name" value="Cu-oxidase_fam"/>
</dbReference>
<protein>
    <recommendedName>
        <fullName evidence="13">Multicopper oxidase</fullName>
    </recommendedName>
</protein>
<proteinExistence type="inferred from homology"/>
<name>A0ABQ9NTZ0_9PEZI</name>
<evidence type="ECO:0000256" key="5">
    <source>
        <dbReference type="ARBA" id="ARBA00023008"/>
    </source>
</evidence>
<dbReference type="InterPro" id="IPR011706">
    <property type="entry name" value="Cu-oxidase_C"/>
</dbReference>
<feature type="compositionally biased region" description="Low complexity" evidence="6">
    <location>
        <begin position="604"/>
        <end position="617"/>
    </location>
</feature>
<feature type="signal peptide" evidence="7">
    <location>
        <begin position="1"/>
        <end position="16"/>
    </location>
</feature>
<dbReference type="InterPro" id="IPR001117">
    <property type="entry name" value="Cu-oxidase_2nd"/>
</dbReference>
<dbReference type="PROSITE" id="PS00080">
    <property type="entry name" value="MULTICOPPER_OXIDASE2"/>
    <property type="match status" value="1"/>
</dbReference>
<comment type="caution">
    <text evidence="11">The sequence shown here is derived from an EMBL/GenBank/DDBJ whole genome shotgun (WGS) entry which is preliminary data.</text>
</comment>
<feature type="compositionally biased region" description="Basic and acidic residues" evidence="6">
    <location>
        <begin position="643"/>
        <end position="657"/>
    </location>
</feature>
<feature type="compositionally biased region" description="Low complexity" evidence="6">
    <location>
        <begin position="554"/>
        <end position="590"/>
    </location>
</feature>
<comment type="similarity">
    <text evidence="1">Belongs to the multicopper oxidase family.</text>
</comment>
<dbReference type="InterPro" id="IPR033138">
    <property type="entry name" value="Cu_oxidase_CS"/>
</dbReference>
<dbReference type="InterPro" id="IPR008972">
    <property type="entry name" value="Cupredoxin"/>
</dbReference>
<evidence type="ECO:0000256" key="6">
    <source>
        <dbReference type="SAM" id="MobiDB-lite"/>
    </source>
</evidence>
<dbReference type="Pfam" id="PF07732">
    <property type="entry name" value="Cu-oxidase_3"/>
    <property type="match status" value="1"/>
</dbReference>
<evidence type="ECO:0000256" key="7">
    <source>
        <dbReference type="SAM" id="SignalP"/>
    </source>
</evidence>
<evidence type="ECO:0000256" key="4">
    <source>
        <dbReference type="ARBA" id="ARBA00023002"/>
    </source>
</evidence>
<evidence type="ECO:0000259" key="8">
    <source>
        <dbReference type="Pfam" id="PF00394"/>
    </source>
</evidence>
<evidence type="ECO:0000313" key="12">
    <source>
        <dbReference type="Proteomes" id="UP001172684"/>
    </source>
</evidence>
<feature type="domain" description="Plastocyanin-like" evidence="10">
    <location>
        <begin position="26"/>
        <end position="140"/>
    </location>
</feature>
<gene>
    <name evidence="11" type="ORF">H2201_005225</name>
</gene>
<evidence type="ECO:0000259" key="9">
    <source>
        <dbReference type="Pfam" id="PF07731"/>
    </source>
</evidence>
<dbReference type="EMBL" id="JAPDRL010000037">
    <property type="protein sequence ID" value="KAJ9664477.1"/>
    <property type="molecule type" value="Genomic_DNA"/>
</dbReference>
<dbReference type="PANTHER" id="PTHR11709:SF361">
    <property type="entry name" value="IRON TRANSPORT MULTICOPPER OXIDASE FET3"/>
    <property type="match status" value="1"/>
</dbReference>
<dbReference type="CDD" id="cd13877">
    <property type="entry name" value="CuRO_2_Fet3p_like"/>
    <property type="match status" value="1"/>
</dbReference>
<evidence type="ECO:0000256" key="3">
    <source>
        <dbReference type="ARBA" id="ARBA00022729"/>
    </source>
</evidence>
<evidence type="ECO:0000256" key="1">
    <source>
        <dbReference type="ARBA" id="ARBA00010609"/>
    </source>
</evidence>
<keyword evidence="3 7" id="KW-0732">Signal</keyword>
<dbReference type="Proteomes" id="UP001172684">
    <property type="component" value="Unassembled WGS sequence"/>
</dbReference>
<dbReference type="Gene3D" id="2.60.40.420">
    <property type="entry name" value="Cupredoxins - blue copper proteins"/>
    <property type="match status" value="3"/>
</dbReference>
<dbReference type="InterPro" id="IPR002355">
    <property type="entry name" value="Cu_oxidase_Cu_BS"/>
</dbReference>
<dbReference type="PROSITE" id="PS00079">
    <property type="entry name" value="MULTICOPPER_OXIDASE1"/>
    <property type="match status" value="2"/>
</dbReference>
<evidence type="ECO:0000313" key="11">
    <source>
        <dbReference type="EMBL" id="KAJ9664477.1"/>
    </source>
</evidence>
<accession>A0ABQ9NTZ0</accession>
<dbReference type="SUPFAM" id="SSF49503">
    <property type="entry name" value="Cupredoxins"/>
    <property type="match status" value="3"/>
</dbReference>
<dbReference type="PANTHER" id="PTHR11709">
    <property type="entry name" value="MULTI-COPPER OXIDASE"/>
    <property type="match status" value="1"/>
</dbReference>
<feature type="compositionally biased region" description="Pro residues" evidence="6">
    <location>
        <begin position="591"/>
        <end position="603"/>
    </location>
</feature>
<feature type="domain" description="Plastocyanin-like" evidence="9">
    <location>
        <begin position="354"/>
        <end position="484"/>
    </location>
</feature>
<evidence type="ECO:0008006" key="13">
    <source>
        <dbReference type="Google" id="ProtNLM"/>
    </source>
</evidence>
<dbReference type="CDD" id="cd13851">
    <property type="entry name" value="CuRO_1_Fet3p"/>
    <property type="match status" value="1"/>
</dbReference>
<feature type="compositionally biased region" description="Basic residues" evidence="6">
    <location>
        <begin position="658"/>
        <end position="668"/>
    </location>
</feature>
<reference evidence="11" key="1">
    <citation type="submission" date="2022-10" db="EMBL/GenBank/DDBJ databases">
        <title>Culturing micro-colonial fungi from biological soil crusts in the Mojave desert and describing Neophaeococcomyces mojavensis, and introducing the new genera and species Taxawa tesnikishii.</title>
        <authorList>
            <person name="Kurbessoian T."/>
            <person name="Stajich J.E."/>
        </authorList>
    </citation>
    <scope>NUCLEOTIDE SEQUENCE</scope>
    <source>
        <strain evidence="11">TK_1</strain>
    </source>
</reference>
<feature type="chain" id="PRO_5046067914" description="Multicopper oxidase" evidence="7">
    <location>
        <begin position="17"/>
        <end position="674"/>
    </location>
</feature>
<dbReference type="InterPro" id="IPR011707">
    <property type="entry name" value="Cu-oxidase-like_N"/>
</dbReference>
<sequence>MTRLLSFCALFGLSYAATVYREWDIGWITAAPDGFSRPVIAVNGQWPPPLLEANLGDTVVVRVKNSLGDQTTSLHWHGINQQGSNSMDGAVGVTQCPIPPGGEFTYKFQANVAGAFWWHSHDRGQYPDGLRGPFIVHDHEAEAALGVDEQYTMTISDWYHYQMPGLIARYLGPQNQGGAPPIPQSGLINDALNPSFNIQPGKKYLFRIISMSALINHFVQFQDHNMTIIAVDGISVDPKPASLLLVAAAQRYTVIITGKENPTKNYAIAARIDDTRFPDGLPPVNQVFANLNYGGDLAAAQYYVPPTTGFINDMTLTPVDGVPLFSNVDHTVSMTVNFARTEAGWRYKMGSTPYVSPKVPTLYTAMTTGDDAWNPEVYGASVNPYIFESGKVVEIRVNNADAAGHPFHLHGKEFQVVGRTGGGPAFTWNGAIPPVPMRRDTVAVPGNGSLAVRFTTDSPGVYLFHCHMEWHVEAGLTVTVIEDPSTLQKELWIPEDHLESCKALNIPVAGNCAGNTENLYDTSQCNNAFPTVHNGAKFDGTSAGNASSSAVPNATASAPAESPSAPAPTSESAPAPSSESAPAPTSQSTPEPTPAPSPEPTPEPTSAAPSTSAPAETSTRRWDGQKQNGYWRGGRYHWNNNRKGNDWNRGKQYDHKWNNYRRRDRQRRGAAVEA</sequence>
<keyword evidence="2" id="KW-0479">Metal-binding</keyword>
<feature type="compositionally biased region" description="Polar residues" evidence="6">
    <location>
        <begin position="542"/>
        <end position="552"/>
    </location>
</feature>
<keyword evidence="5" id="KW-0186">Copper</keyword>
<dbReference type="Pfam" id="PF07731">
    <property type="entry name" value="Cu-oxidase_2"/>
    <property type="match status" value="1"/>
</dbReference>
<evidence type="ECO:0000259" key="10">
    <source>
        <dbReference type="Pfam" id="PF07732"/>
    </source>
</evidence>
<dbReference type="Pfam" id="PF00394">
    <property type="entry name" value="Cu-oxidase"/>
    <property type="match status" value="1"/>
</dbReference>
<keyword evidence="4" id="KW-0560">Oxidoreductase</keyword>
<feature type="domain" description="Plastocyanin-like" evidence="8">
    <location>
        <begin position="149"/>
        <end position="274"/>
    </location>
</feature>
<evidence type="ECO:0000256" key="2">
    <source>
        <dbReference type="ARBA" id="ARBA00022723"/>
    </source>
</evidence>
<dbReference type="InterPro" id="IPR044130">
    <property type="entry name" value="CuRO_2_Fet3-like"/>
</dbReference>